<dbReference type="AlphaFoldDB" id="A0A1X7RCF8"/>
<dbReference type="Proteomes" id="UP000215127">
    <property type="component" value="Chromosome 1"/>
</dbReference>
<gene>
    <name evidence="1" type="ORF">ZT3D7_G253</name>
</gene>
<proteinExistence type="predicted"/>
<dbReference type="EMBL" id="LT853692">
    <property type="protein sequence ID" value="SMQ45109.1"/>
    <property type="molecule type" value="Genomic_DNA"/>
</dbReference>
<protein>
    <submittedName>
        <fullName evidence="1">Uncharacterized protein</fullName>
    </submittedName>
</protein>
<reference evidence="1 2" key="1">
    <citation type="submission" date="2016-06" db="EMBL/GenBank/DDBJ databases">
        <authorList>
            <person name="Kjaerup R.B."/>
            <person name="Dalgaard T.S."/>
            <person name="Juul-Madsen H.R."/>
        </authorList>
    </citation>
    <scope>NUCLEOTIDE SEQUENCE [LARGE SCALE GENOMIC DNA]</scope>
</reference>
<keyword evidence="2" id="KW-1185">Reference proteome</keyword>
<dbReference type="InterPro" id="IPR055323">
    <property type="entry name" value="C57A10.07/YOR238W"/>
</dbReference>
<sequence>MTELTIPLPSSASPTFTHLILVCGHATYIGATTPSSASLDEQNWSLQSFQRSNPTTHKPGEHHTFLSHIHSAASLAASTPSSLLIFSGGQTTPTEPSNPDELTEAQSNARLLQMHISTLPASSQENLTYASENSATDSYQNLLFSILLFHHLTHAYPAHVTVITHAFKTPRFLHLHGPAIKFPAHRLRVLGINPPFTAQEAEETEIGERERGYAPWKEDLYGVGEVLGRKRRERGWDDERVKDGWMDELSDEVRELLEWKGGSTGREIFPKALPWEEEGAE</sequence>
<dbReference type="GO" id="GO:0005737">
    <property type="term" value="C:cytoplasm"/>
    <property type="evidence" value="ECO:0007669"/>
    <property type="project" value="TreeGrafter"/>
</dbReference>
<organism evidence="1 2">
    <name type="scientific">Zymoseptoria tritici (strain ST99CH_3D7)</name>
    <dbReference type="NCBI Taxonomy" id="1276538"/>
    <lineage>
        <taxon>Eukaryota</taxon>
        <taxon>Fungi</taxon>
        <taxon>Dikarya</taxon>
        <taxon>Ascomycota</taxon>
        <taxon>Pezizomycotina</taxon>
        <taxon>Dothideomycetes</taxon>
        <taxon>Dothideomycetidae</taxon>
        <taxon>Mycosphaerellales</taxon>
        <taxon>Mycosphaerellaceae</taxon>
        <taxon>Zymoseptoria</taxon>
    </lineage>
</organism>
<name>A0A1X7RCF8_ZYMT9</name>
<evidence type="ECO:0000313" key="2">
    <source>
        <dbReference type="Proteomes" id="UP000215127"/>
    </source>
</evidence>
<dbReference type="PANTHER" id="PTHR28110:SF1">
    <property type="entry name" value="TRANSMEMBRANE PROTEIN"/>
    <property type="match status" value="1"/>
</dbReference>
<accession>A0A1X7RCF8</accession>
<evidence type="ECO:0000313" key="1">
    <source>
        <dbReference type="EMBL" id="SMQ45109.1"/>
    </source>
</evidence>
<dbReference type="PANTHER" id="PTHR28110">
    <property type="entry name" value="TRANSMEMBRANE PROTEIN"/>
    <property type="match status" value="1"/>
</dbReference>